<keyword evidence="6" id="KW-0413">Isomerase</keyword>
<dbReference type="PANTHER" id="PTHR30560">
    <property type="entry name" value="TRIGGER FACTOR CHAPERONE AND PEPTIDYL-PROLYL CIS/TRANS ISOMERASE"/>
    <property type="match status" value="1"/>
</dbReference>
<proteinExistence type="inferred from homology"/>
<comment type="catalytic activity">
    <reaction evidence="1">
        <text>[protein]-peptidylproline (omega=180) = [protein]-peptidylproline (omega=0)</text>
        <dbReference type="Rhea" id="RHEA:16237"/>
        <dbReference type="Rhea" id="RHEA-COMP:10747"/>
        <dbReference type="Rhea" id="RHEA-COMP:10748"/>
        <dbReference type="ChEBI" id="CHEBI:83833"/>
        <dbReference type="ChEBI" id="CHEBI:83834"/>
        <dbReference type="EC" id="5.2.1.8"/>
    </reaction>
</comment>
<protein>
    <recommendedName>
        <fullName evidence="3">peptidylprolyl isomerase</fullName>
        <ecNumber evidence="3">5.2.1.8</ecNumber>
    </recommendedName>
</protein>
<evidence type="ECO:0000256" key="6">
    <source>
        <dbReference type="ARBA" id="ARBA00023235"/>
    </source>
</evidence>
<keyword evidence="10" id="KW-1185">Reference proteome</keyword>
<comment type="caution">
    <text evidence="9">The sequence shown here is derived from an EMBL/GenBank/DDBJ whole genome shotgun (WGS) entry which is preliminary data.</text>
</comment>
<dbReference type="InterPro" id="IPR008881">
    <property type="entry name" value="Trigger_fac_ribosome-bd_bac"/>
</dbReference>
<dbReference type="AlphaFoldDB" id="A0AAV6N623"/>
<evidence type="ECO:0000256" key="5">
    <source>
        <dbReference type="ARBA" id="ARBA00023186"/>
    </source>
</evidence>
<evidence type="ECO:0000313" key="9">
    <source>
        <dbReference type="EMBL" id="KAG6592974.1"/>
    </source>
</evidence>
<organism evidence="9 10">
    <name type="scientific">Cucurbita argyrosperma subsp. sororia</name>
    <dbReference type="NCBI Taxonomy" id="37648"/>
    <lineage>
        <taxon>Eukaryota</taxon>
        <taxon>Viridiplantae</taxon>
        <taxon>Streptophyta</taxon>
        <taxon>Embryophyta</taxon>
        <taxon>Tracheophyta</taxon>
        <taxon>Spermatophyta</taxon>
        <taxon>Magnoliopsida</taxon>
        <taxon>eudicotyledons</taxon>
        <taxon>Gunneridae</taxon>
        <taxon>Pentapetalae</taxon>
        <taxon>rosids</taxon>
        <taxon>fabids</taxon>
        <taxon>Cucurbitales</taxon>
        <taxon>Cucurbitaceae</taxon>
        <taxon>Cucurbiteae</taxon>
        <taxon>Cucurbita</taxon>
    </lineage>
</organism>
<evidence type="ECO:0000256" key="7">
    <source>
        <dbReference type="ARBA" id="ARBA00024849"/>
    </source>
</evidence>
<dbReference type="Proteomes" id="UP000685013">
    <property type="component" value="Chromosome 8"/>
</dbReference>
<dbReference type="Pfam" id="PF05697">
    <property type="entry name" value="Trigger_N"/>
    <property type="match status" value="1"/>
</dbReference>
<name>A0AAV6N623_9ROSI</name>
<dbReference type="EMBL" id="JAGKQH010000008">
    <property type="protein sequence ID" value="KAG6592974.1"/>
    <property type="molecule type" value="Genomic_DNA"/>
</dbReference>
<evidence type="ECO:0000313" key="10">
    <source>
        <dbReference type="Proteomes" id="UP000685013"/>
    </source>
</evidence>
<dbReference type="InterPro" id="IPR005215">
    <property type="entry name" value="Trig_fac"/>
</dbReference>
<dbReference type="GO" id="GO:0003755">
    <property type="term" value="F:peptidyl-prolyl cis-trans isomerase activity"/>
    <property type="evidence" value="ECO:0007669"/>
    <property type="project" value="UniProtKB-KW"/>
</dbReference>
<evidence type="ECO:0000256" key="3">
    <source>
        <dbReference type="ARBA" id="ARBA00013194"/>
    </source>
</evidence>
<dbReference type="FunFam" id="3.30.70.1050:FF:000004">
    <property type="entry name" value="Trigger factor"/>
    <property type="match status" value="1"/>
</dbReference>
<accession>A0AAV6N623</accession>
<evidence type="ECO:0000259" key="8">
    <source>
        <dbReference type="Pfam" id="PF05697"/>
    </source>
</evidence>
<keyword evidence="5" id="KW-0143">Chaperone</keyword>
<dbReference type="GO" id="GO:0051083">
    <property type="term" value="P:'de novo' cotranslational protein folding"/>
    <property type="evidence" value="ECO:0007669"/>
    <property type="project" value="TreeGrafter"/>
</dbReference>
<feature type="non-terminal residue" evidence="9">
    <location>
        <position position="1"/>
    </location>
</feature>
<comment type="similarity">
    <text evidence="2">Belongs to the FKBP-type PPIase family. Tig subfamily.</text>
</comment>
<dbReference type="PANTHER" id="PTHR30560:SF4">
    <property type="entry name" value="OS01G0894700 PROTEIN"/>
    <property type="match status" value="1"/>
</dbReference>
<keyword evidence="4" id="KW-0697">Rotamase</keyword>
<dbReference type="GO" id="GO:0043022">
    <property type="term" value="F:ribosome binding"/>
    <property type="evidence" value="ECO:0007669"/>
    <property type="project" value="TreeGrafter"/>
</dbReference>
<evidence type="ECO:0000256" key="2">
    <source>
        <dbReference type="ARBA" id="ARBA00005464"/>
    </source>
</evidence>
<dbReference type="GO" id="GO:0043335">
    <property type="term" value="P:protein unfolding"/>
    <property type="evidence" value="ECO:0007669"/>
    <property type="project" value="TreeGrafter"/>
</dbReference>
<evidence type="ECO:0000256" key="1">
    <source>
        <dbReference type="ARBA" id="ARBA00000971"/>
    </source>
</evidence>
<dbReference type="GO" id="GO:0044183">
    <property type="term" value="F:protein folding chaperone"/>
    <property type="evidence" value="ECO:0007669"/>
    <property type="project" value="TreeGrafter"/>
</dbReference>
<gene>
    <name evidence="9" type="ORF">SDJN03_12450</name>
</gene>
<sequence length="240" mass="26620">MASATATVANIALEFRRPVFTKVPVNGRRRNALVYMNFGGVEFVNVQDRLCTRSSVSYSPLVVGSRFLSRPTAIGSSGLEAAITDYKGAITLKNAKIVVESEDENKIQLRVDLTGDETQKVFDQVLTNLARSAPPMPGFRKQKGGKTSNVPKSFLLEVLGKDRVTKFVIQEILNSTMADYAKKENIKVKDKMVNTTQTEDELKALFRPGKEFGFNAILELELELEPELEPELESASEDEN</sequence>
<comment type="function">
    <text evidence="7">Involved in protein export. Acts as a chaperone by maintaining the newly synthesized protein in an open conformation. Functions as a peptidyl-prolyl cis-trans isomerase.</text>
</comment>
<evidence type="ECO:0000256" key="4">
    <source>
        <dbReference type="ARBA" id="ARBA00023110"/>
    </source>
</evidence>
<dbReference type="EC" id="5.2.1.8" evidence="3"/>
<feature type="domain" description="Trigger factor ribosome-binding bacterial" evidence="8">
    <location>
        <begin position="96"/>
        <end position="230"/>
    </location>
</feature>
<dbReference type="GO" id="GO:0015031">
    <property type="term" value="P:protein transport"/>
    <property type="evidence" value="ECO:0007669"/>
    <property type="project" value="InterPro"/>
</dbReference>
<reference evidence="9 10" key="1">
    <citation type="journal article" date="2021" name="Hortic Res">
        <title>The domestication of Cucurbita argyrosperma as revealed by the genome of its wild relative.</title>
        <authorList>
            <person name="Barrera-Redondo J."/>
            <person name="Sanchez-de la Vega G."/>
            <person name="Aguirre-Liguori J.A."/>
            <person name="Castellanos-Morales G."/>
            <person name="Gutierrez-Guerrero Y.T."/>
            <person name="Aguirre-Dugua X."/>
            <person name="Aguirre-Planter E."/>
            <person name="Tenaillon M.I."/>
            <person name="Lira-Saade R."/>
            <person name="Eguiarte L.E."/>
        </authorList>
    </citation>
    <scope>NUCLEOTIDE SEQUENCE [LARGE SCALE GENOMIC DNA]</scope>
    <source>
        <strain evidence="9">JBR-2021</strain>
    </source>
</reference>